<evidence type="ECO:0000256" key="2">
    <source>
        <dbReference type="ARBA" id="ARBA00023326"/>
    </source>
</evidence>
<keyword evidence="7" id="KW-1185">Reference proteome</keyword>
<dbReference type="GO" id="GO:0030248">
    <property type="term" value="F:cellulose binding"/>
    <property type="evidence" value="ECO:0007669"/>
    <property type="project" value="InterPro"/>
</dbReference>
<keyword evidence="1" id="KW-0326">Glycosidase</keyword>
<dbReference type="OrthoDB" id="3404894at2"/>
<gene>
    <name evidence="6" type="ORF">DLJ59_33795</name>
</gene>
<evidence type="ECO:0000313" key="7">
    <source>
        <dbReference type="Proteomes" id="UP000282312"/>
    </source>
</evidence>
<comment type="caution">
    <text evidence="6">The sequence shown here is derived from an EMBL/GenBank/DDBJ whole genome shotgun (WGS) entry which is preliminary data.</text>
</comment>
<dbReference type="Pfam" id="PF00041">
    <property type="entry name" value="fn3"/>
    <property type="match status" value="1"/>
</dbReference>
<evidence type="ECO:0000256" key="1">
    <source>
        <dbReference type="ARBA" id="ARBA00023295"/>
    </source>
</evidence>
<accession>A0A3N9W2B1</accession>
<organism evidence="6 7">
    <name type="scientific">Micromonospora inaquosa</name>
    <dbReference type="NCBI Taxonomy" id="2203716"/>
    <lineage>
        <taxon>Bacteria</taxon>
        <taxon>Bacillati</taxon>
        <taxon>Actinomycetota</taxon>
        <taxon>Actinomycetes</taxon>
        <taxon>Micromonosporales</taxon>
        <taxon>Micromonosporaceae</taxon>
        <taxon>Micromonospora</taxon>
    </lineage>
</organism>
<dbReference type="Pfam" id="PF00942">
    <property type="entry name" value="CBM_3"/>
    <property type="match status" value="1"/>
</dbReference>
<dbReference type="InterPro" id="IPR036116">
    <property type="entry name" value="FN3_sf"/>
</dbReference>
<sequence>MGIDVCAYHSAMPARRVTATIALAALASLLAVNAARADGPAISTPGTPTVVTNEPHQLTLSWAPSAWVEPGTEQPINYEVQVPLGPSTYRFLGSTTDTTITLTDLAPGTTYRIGIAARALGGYSDTSPTTTVRTAAGRATVSYLNLDWSPTNNQIQHLLKVTNTGTGPLDLSTVRVRYHLRFEGANTSLVPNCDWAVLGCDRVRQAVQFFIPPGGPPGGMTTPAPPGYPLPGTPVPGWVELTFTDGTLAPGQSTGPIQLRHHRHSWSDIDERDDPSWLAATGQWTDNDRITLDVDGVREFGDTYS</sequence>
<protein>
    <submittedName>
        <fullName evidence="6">Glycosyl hydrolase family 5</fullName>
    </submittedName>
</protein>
<dbReference type="Proteomes" id="UP000282312">
    <property type="component" value="Unassembled WGS sequence"/>
</dbReference>
<keyword evidence="6" id="KW-0378">Hydrolase</keyword>
<dbReference type="SUPFAM" id="SSF49384">
    <property type="entry name" value="Carbohydrate-binding domain"/>
    <property type="match status" value="1"/>
</dbReference>
<proteinExistence type="predicted"/>
<evidence type="ECO:0000259" key="4">
    <source>
        <dbReference type="PROSITE" id="PS50853"/>
    </source>
</evidence>
<dbReference type="Gene3D" id="2.60.40.710">
    <property type="entry name" value="Endoglucanase-like"/>
    <property type="match status" value="1"/>
</dbReference>
<dbReference type="PROSITE" id="PS51172">
    <property type="entry name" value="CBM3"/>
    <property type="match status" value="1"/>
</dbReference>
<dbReference type="InterPro" id="IPR001956">
    <property type="entry name" value="CBM3"/>
</dbReference>
<dbReference type="PROSITE" id="PS50853">
    <property type="entry name" value="FN3"/>
    <property type="match status" value="1"/>
</dbReference>
<dbReference type="GO" id="GO:0000272">
    <property type="term" value="P:polysaccharide catabolic process"/>
    <property type="evidence" value="ECO:0007669"/>
    <property type="project" value="UniProtKB-KW"/>
</dbReference>
<keyword evidence="2" id="KW-0119">Carbohydrate metabolism</keyword>
<feature type="chain" id="PRO_5018304969" evidence="3">
    <location>
        <begin position="38"/>
        <end position="305"/>
    </location>
</feature>
<dbReference type="GO" id="GO:0016798">
    <property type="term" value="F:hydrolase activity, acting on glycosyl bonds"/>
    <property type="evidence" value="ECO:0007669"/>
    <property type="project" value="UniProtKB-KW"/>
</dbReference>
<dbReference type="SMART" id="SM00060">
    <property type="entry name" value="FN3"/>
    <property type="match status" value="1"/>
</dbReference>
<dbReference type="EMBL" id="QGSZ01000372">
    <property type="protein sequence ID" value="RQW94913.1"/>
    <property type="molecule type" value="Genomic_DNA"/>
</dbReference>
<evidence type="ECO:0000313" key="6">
    <source>
        <dbReference type="EMBL" id="RQW94913.1"/>
    </source>
</evidence>
<keyword evidence="2" id="KW-0624">Polysaccharide degradation</keyword>
<dbReference type="InterPro" id="IPR008965">
    <property type="entry name" value="CBM2/CBM3_carb-bd_dom_sf"/>
</dbReference>
<dbReference type="InterPro" id="IPR013783">
    <property type="entry name" value="Ig-like_fold"/>
</dbReference>
<dbReference type="InterPro" id="IPR003961">
    <property type="entry name" value="FN3_dom"/>
</dbReference>
<dbReference type="CDD" id="cd00063">
    <property type="entry name" value="FN3"/>
    <property type="match status" value="1"/>
</dbReference>
<dbReference type="InterPro" id="IPR036966">
    <property type="entry name" value="CBM3_sf"/>
</dbReference>
<dbReference type="AlphaFoldDB" id="A0A3N9W2B1"/>
<evidence type="ECO:0000259" key="5">
    <source>
        <dbReference type="PROSITE" id="PS51172"/>
    </source>
</evidence>
<evidence type="ECO:0000256" key="3">
    <source>
        <dbReference type="SAM" id="SignalP"/>
    </source>
</evidence>
<name>A0A3N9W2B1_9ACTN</name>
<feature type="domain" description="CBM3" evidence="5">
    <location>
        <begin position="135"/>
        <end position="305"/>
    </location>
</feature>
<feature type="domain" description="Fibronectin type-III" evidence="4">
    <location>
        <begin position="44"/>
        <end position="137"/>
    </location>
</feature>
<dbReference type="Gene3D" id="2.60.40.10">
    <property type="entry name" value="Immunoglobulins"/>
    <property type="match status" value="1"/>
</dbReference>
<keyword evidence="3" id="KW-0732">Signal</keyword>
<reference evidence="6 7" key="1">
    <citation type="submission" date="2018-05" db="EMBL/GenBank/DDBJ databases">
        <title>Micromonospora from Atacama Desert.</title>
        <authorList>
            <person name="Carro L."/>
            <person name="Goodfellow M."/>
            <person name="Klenk H.-P."/>
        </authorList>
    </citation>
    <scope>NUCLEOTIDE SEQUENCE [LARGE SCALE GENOMIC DNA]</scope>
    <source>
        <strain evidence="6 7">LB39</strain>
    </source>
</reference>
<dbReference type="SUPFAM" id="SSF49265">
    <property type="entry name" value="Fibronectin type III"/>
    <property type="match status" value="1"/>
</dbReference>
<feature type="signal peptide" evidence="3">
    <location>
        <begin position="1"/>
        <end position="37"/>
    </location>
</feature>